<dbReference type="EMBL" id="VFEQ01000006">
    <property type="protein sequence ID" value="TWR60263.1"/>
    <property type="molecule type" value="Genomic_DNA"/>
</dbReference>
<reference evidence="2 3" key="1">
    <citation type="submission" date="2019-06" db="EMBL/GenBank/DDBJ databases">
        <title>Pseudomonas bimorpha sp. nov. isolated from bovine raw milk and skim milk concentrate.</title>
        <authorList>
            <person name="Hofmann K."/>
            <person name="Huptas C."/>
            <person name="Doll E."/>
            <person name="Scherer S."/>
            <person name="Wenning M."/>
        </authorList>
    </citation>
    <scope>NUCLEOTIDE SEQUENCE [LARGE SCALE GENOMIC DNA]</scope>
    <source>
        <strain evidence="2 3">DSM 13124</strain>
    </source>
</reference>
<dbReference type="RefSeq" id="WP_074846518.1">
    <property type="nucleotide sequence ID" value="NZ_FNSU01000003.1"/>
</dbReference>
<dbReference type="AlphaFoldDB" id="A0A9X9BUV5"/>
<dbReference type="OrthoDB" id="3786912at2"/>
<dbReference type="Proteomes" id="UP000316123">
    <property type="component" value="Unassembled WGS sequence"/>
</dbReference>
<name>A0A9X9BUV5_PSEMA</name>
<evidence type="ECO:0000313" key="2">
    <source>
        <dbReference type="EMBL" id="TWR60263.1"/>
    </source>
</evidence>
<dbReference type="CDD" id="cd20687">
    <property type="entry name" value="CdiI_Ykris-like"/>
    <property type="match status" value="1"/>
</dbReference>
<sequence>MNEPLTELQQFFGAYFNQDWAEDHSSADDVIDTFLLDSPREIIMTVKQEILELINSYTNEPDLQENLLHIQHCYYYYPYQWASGPLWLNHIVRKFDEYLQKNQYST</sequence>
<dbReference type="InterPro" id="IPR041129">
    <property type="entry name" value="CdiI_2"/>
</dbReference>
<evidence type="ECO:0000259" key="1">
    <source>
        <dbReference type="Pfam" id="PF18593"/>
    </source>
</evidence>
<protein>
    <recommendedName>
        <fullName evidence="1">CdiI immunity protein domain-containing protein</fullName>
    </recommendedName>
</protein>
<dbReference type="Pfam" id="PF18593">
    <property type="entry name" value="CdiI_2"/>
    <property type="match status" value="1"/>
</dbReference>
<gene>
    <name evidence="2" type="ORF">FIV41_12590</name>
</gene>
<organism evidence="2 3">
    <name type="scientific">Pseudomonas marginalis</name>
    <name type="common">Pseudomonas panacis</name>
    <dbReference type="NCBI Taxonomy" id="298"/>
    <lineage>
        <taxon>Bacteria</taxon>
        <taxon>Pseudomonadati</taxon>
        <taxon>Pseudomonadota</taxon>
        <taxon>Gammaproteobacteria</taxon>
        <taxon>Pseudomonadales</taxon>
        <taxon>Pseudomonadaceae</taxon>
        <taxon>Pseudomonas</taxon>
    </lineage>
</organism>
<evidence type="ECO:0000313" key="3">
    <source>
        <dbReference type="Proteomes" id="UP000316123"/>
    </source>
</evidence>
<comment type="caution">
    <text evidence="2">The sequence shown here is derived from an EMBL/GenBank/DDBJ whole genome shotgun (WGS) entry which is preliminary data.</text>
</comment>
<accession>A0A9X9BUV5</accession>
<proteinExistence type="predicted"/>
<feature type="domain" description="CdiI immunity protein" evidence="1">
    <location>
        <begin position="6"/>
        <end position="94"/>
    </location>
</feature>